<sequence>MSRAIHFIAKNVPGHGPSDGAGLPYRGSNKNSAKIKHLRCTVRNTSPVCRASSGDHWRDPDFSRQNKHGFSRNRNRQNEDREGFDSLEESEMFSSKNGPLLTTSGIPRFQATATPGPREKEIVELFRKVQAQLCERAAVKEERKIEESQRIGKEGETVGSLLKLLRKHSVQQGKRSSDIDSGRLAETSFWTSLSRIAHSLKRKIL</sequence>
<dbReference type="STRING" id="49390.A0A068V519"/>
<feature type="region of interest" description="Disordered" evidence="1">
    <location>
        <begin position="49"/>
        <end position="116"/>
    </location>
</feature>
<feature type="compositionally biased region" description="Basic residues" evidence="1">
    <location>
        <begin position="65"/>
        <end position="75"/>
    </location>
</feature>
<accession>A0A068V519</accession>
<dbReference type="Proteomes" id="UP000295252">
    <property type="component" value="Chromosome VII"/>
</dbReference>
<evidence type="ECO:0000313" key="2">
    <source>
        <dbReference type="EMBL" id="CDP15721.1"/>
    </source>
</evidence>
<dbReference type="PANTHER" id="PTHR34449:SF5">
    <property type="entry name" value="ATP BINDING _ ATPASE"/>
    <property type="match status" value="1"/>
</dbReference>
<evidence type="ECO:0000313" key="3">
    <source>
        <dbReference type="Proteomes" id="UP000295252"/>
    </source>
</evidence>
<dbReference type="Gramene" id="CDP15721">
    <property type="protein sequence ID" value="CDP15721"/>
    <property type="gene ID" value="GSCOC_T00015740001"/>
</dbReference>
<feature type="compositionally biased region" description="Polar residues" evidence="1">
    <location>
        <begin position="92"/>
        <end position="105"/>
    </location>
</feature>
<dbReference type="PANTHER" id="PTHR34449">
    <property type="entry name" value="RHO TERMINATION FACTOR"/>
    <property type="match status" value="1"/>
</dbReference>
<keyword evidence="3" id="KW-1185">Reference proteome</keyword>
<dbReference type="PhylomeDB" id="A0A068V519"/>
<proteinExistence type="predicted"/>
<organism evidence="2 3">
    <name type="scientific">Coffea canephora</name>
    <name type="common">Robusta coffee</name>
    <dbReference type="NCBI Taxonomy" id="49390"/>
    <lineage>
        <taxon>Eukaryota</taxon>
        <taxon>Viridiplantae</taxon>
        <taxon>Streptophyta</taxon>
        <taxon>Embryophyta</taxon>
        <taxon>Tracheophyta</taxon>
        <taxon>Spermatophyta</taxon>
        <taxon>Magnoliopsida</taxon>
        <taxon>eudicotyledons</taxon>
        <taxon>Gunneridae</taxon>
        <taxon>Pentapetalae</taxon>
        <taxon>asterids</taxon>
        <taxon>lamiids</taxon>
        <taxon>Gentianales</taxon>
        <taxon>Rubiaceae</taxon>
        <taxon>Ixoroideae</taxon>
        <taxon>Gardenieae complex</taxon>
        <taxon>Bertiereae - Coffeeae clade</taxon>
        <taxon>Coffeeae</taxon>
        <taxon>Coffea</taxon>
    </lineage>
</organism>
<reference evidence="3" key="1">
    <citation type="journal article" date="2014" name="Science">
        <title>The coffee genome provides insight into the convergent evolution of caffeine biosynthesis.</title>
        <authorList>
            <person name="Denoeud F."/>
            <person name="Carretero-Paulet L."/>
            <person name="Dereeper A."/>
            <person name="Droc G."/>
            <person name="Guyot R."/>
            <person name="Pietrella M."/>
            <person name="Zheng C."/>
            <person name="Alberti A."/>
            <person name="Anthony F."/>
            <person name="Aprea G."/>
            <person name="Aury J.M."/>
            <person name="Bento P."/>
            <person name="Bernard M."/>
            <person name="Bocs S."/>
            <person name="Campa C."/>
            <person name="Cenci A."/>
            <person name="Combes M.C."/>
            <person name="Crouzillat D."/>
            <person name="Da Silva C."/>
            <person name="Daddiego L."/>
            <person name="De Bellis F."/>
            <person name="Dussert S."/>
            <person name="Garsmeur O."/>
            <person name="Gayraud T."/>
            <person name="Guignon V."/>
            <person name="Jahn K."/>
            <person name="Jamilloux V."/>
            <person name="Joet T."/>
            <person name="Labadie K."/>
            <person name="Lan T."/>
            <person name="Leclercq J."/>
            <person name="Lepelley M."/>
            <person name="Leroy T."/>
            <person name="Li L.T."/>
            <person name="Librado P."/>
            <person name="Lopez L."/>
            <person name="Munoz A."/>
            <person name="Noel B."/>
            <person name="Pallavicini A."/>
            <person name="Perrotta G."/>
            <person name="Poncet V."/>
            <person name="Pot D."/>
            <person name="Priyono X."/>
            <person name="Rigoreau M."/>
            <person name="Rouard M."/>
            <person name="Rozas J."/>
            <person name="Tranchant-Dubreuil C."/>
            <person name="VanBuren R."/>
            <person name="Zhang Q."/>
            <person name="Andrade A.C."/>
            <person name="Argout X."/>
            <person name="Bertrand B."/>
            <person name="de Kochko A."/>
            <person name="Graziosi G."/>
            <person name="Henry R.J."/>
            <person name="Jayarama X."/>
            <person name="Ming R."/>
            <person name="Nagai C."/>
            <person name="Rounsley S."/>
            <person name="Sankoff D."/>
            <person name="Giuliano G."/>
            <person name="Albert V.A."/>
            <person name="Wincker P."/>
            <person name="Lashermes P."/>
        </authorList>
    </citation>
    <scope>NUCLEOTIDE SEQUENCE [LARGE SCALE GENOMIC DNA]</scope>
    <source>
        <strain evidence="3">cv. DH200-94</strain>
    </source>
</reference>
<dbReference type="AlphaFoldDB" id="A0A068V519"/>
<name>A0A068V519_COFCA</name>
<gene>
    <name evidence="2" type="ORF">GSCOC_T00015740001</name>
</gene>
<feature type="compositionally biased region" description="Basic and acidic residues" evidence="1">
    <location>
        <begin position="53"/>
        <end position="64"/>
    </location>
</feature>
<dbReference type="OrthoDB" id="652255at2759"/>
<dbReference type="EMBL" id="HG739189">
    <property type="protein sequence ID" value="CDP15721.1"/>
    <property type="molecule type" value="Genomic_DNA"/>
</dbReference>
<protein>
    <submittedName>
        <fullName evidence="2">Uncharacterized protein</fullName>
    </submittedName>
</protein>
<evidence type="ECO:0000256" key="1">
    <source>
        <dbReference type="SAM" id="MobiDB-lite"/>
    </source>
</evidence>
<dbReference type="InParanoid" id="A0A068V519"/>
<dbReference type="FunCoup" id="A0A068V519">
    <property type="interactions" value="1369"/>
</dbReference>